<keyword evidence="6 8" id="KW-0408">Iron</keyword>
<dbReference type="Proteomes" id="UP000308802">
    <property type="component" value="Unassembled WGS sequence"/>
</dbReference>
<dbReference type="InterPro" id="IPR017972">
    <property type="entry name" value="Cyt_P450_CS"/>
</dbReference>
<dbReference type="PRINTS" id="PR00385">
    <property type="entry name" value="P450"/>
</dbReference>
<dbReference type="CDD" id="cd11063">
    <property type="entry name" value="CYP52"/>
    <property type="match status" value="1"/>
</dbReference>
<reference evidence="10 11" key="1">
    <citation type="submission" date="2018-10" db="EMBL/GenBank/DDBJ databases">
        <title>Fifty Aureobasidium pullulans genomes reveal a recombining polyextremotolerant generalist.</title>
        <authorList>
            <person name="Gostincar C."/>
            <person name="Turk M."/>
            <person name="Zajc J."/>
            <person name="Gunde-Cimerman N."/>
        </authorList>
    </citation>
    <scope>NUCLEOTIDE SEQUENCE [LARGE SCALE GENOMIC DNA]</scope>
    <source>
        <strain evidence="10 11">EXF-10659</strain>
    </source>
</reference>
<evidence type="ECO:0000256" key="5">
    <source>
        <dbReference type="ARBA" id="ARBA00023002"/>
    </source>
</evidence>
<keyword evidence="7 9" id="KW-0503">Monooxygenase</keyword>
<name>A0A4S9A513_AURPU</name>
<gene>
    <name evidence="10" type="ORF">D6D19_05107</name>
</gene>
<evidence type="ECO:0000256" key="8">
    <source>
        <dbReference type="PIRSR" id="PIRSR602402-1"/>
    </source>
</evidence>
<evidence type="ECO:0000256" key="4">
    <source>
        <dbReference type="ARBA" id="ARBA00022723"/>
    </source>
</evidence>
<keyword evidence="4 8" id="KW-0479">Metal-binding</keyword>
<accession>A0A4S9A513</accession>
<evidence type="ECO:0000313" key="11">
    <source>
        <dbReference type="Proteomes" id="UP000308802"/>
    </source>
</evidence>
<dbReference type="PRINTS" id="PR00464">
    <property type="entry name" value="EP450II"/>
</dbReference>
<dbReference type="EMBL" id="QZAO01000144">
    <property type="protein sequence ID" value="THW74089.1"/>
    <property type="molecule type" value="Genomic_DNA"/>
</dbReference>
<evidence type="ECO:0000256" key="7">
    <source>
        <dbReference type="ARBA" id="ARBA00023033"/>
    </source>
</evidence>
<dbReference type="InterPro" id="IPR002974">
    <property type="entry name" value="Cyt_P450_E_CYP52_ascomycetes"/>
</dbReference>
<evidence type="ECO:0000256" key="6">
    <source>
        <dbReference type="ARBA" id="ARBA00023004"/>
    </source>
</evidence>
<dbReference type="SUPFAM" id="SSF48264">
    <property type="entry name" value="Cytochrome P450"/>
    <property type="match status" value="1"/>
</dbReference>
<dbReference type="InterPro" id="IPR002402">
    <property type="entry name" value="Cyt_P450_E_grp-II"/>
</dbReference>
<proteinExistence type="inferred from homology"/>
<dbReference type="Pfam" id="PF00067">
    <property type="entry name" value="p450"/>
    <property type="match status" value="1"/>
</dbReference>
<comment type="cofactor">
    <cofactor evidence="1 8">
        <name>heme</name>
        <dbReference type="ChEBI" id="CHEBI:30413"/>
    </cofactor>
</comment>
<comment type="caution">
    <text evidence="10">The sequence shown here is derived from an EMBL/GenBank/DDBJ whole genome shotgun (WGS) entry which is preliminary data.</text>
</comment>
<dbReference type="InterPro" id="IPR047146">
    <property type="entry name" value="Cyt_P450_E_CYP52_fungi"/>
</dbReference>
<dbReference type="PROSITE" id="PS00086">
    <property type="entry name" value="CYTOCHROME_P450"/>
    <property type="match status" value="1"/>
</dbReference>
<protein>
    <submittedName>
        <fullName evidence="10">Putative P450 monooxygenase</fullName>
    </submittedName>
</protein>
<dbReference type="GO" id="GO:0005506">
    <property type="term" value="F:iron ion binding"/>
    <property type="evidence" value="ECO:0007669"/>
    <property type="project" value="InterPro"/>
</dbReference>
<comment type="similarity">
    <text evidence="2 9">Belongs to the cytochrome P450 family.</text>
</comment>
<evidence type="ECO:0000256" key="9">
    <source>
        <dbReference type="RuleBase" id="RU000461"/>
    </source>
</evidence>
<dbReference type="PANTHER" id="PTHR24287:SF1">
    <property type="entry name" value="P450, PUTATIVE (EUROFUNG)-RELATED"/>
    <property type="match status" value="1"/>
</dbReference>
<dbReference type="Gene3D" id="1.10.630.10">
    <property type="entry name" value="Cytochrome P450"/>
    <property type="match status" value="1"/>
</dbReference>
<dbReference type="InterPro" id="IPR036396">
    <property type="entry name" value="Cyt_P450_sf"/>
</dbReference>
<sequence length="525" mass="59357">MTSSVIARLVSFQNNLANMIVLNTELSPVQIIVALGGITLLYHILNSIVTSIQNRNYARSQHCGAMPVREGSLFGLGTILKVVKISKASRLLEANFSRFQKMQTKTFSMMTNGQSVIYTIDPENVRAMLVTQFDSWELSALRKTAYTRLLGHGIFTTDGDAWKHSRAMLKPSFTRGEIGNVEMLERHSESLIKAIRLQQDQNSVDLGDLFFRMTTDFATEYLFGEPTESLERGVEDGFCEAFSGGLKYIGKLSRVGRLGLFFGRTKFQAERRYLYNFIDRYVRRTLEDAKDGEKFQSRHTFLHELSRQTNDVVRIRTELLNILIAGRDTTASLLTNTWHVLSHRPDIVARLRKEIASDLPPQKRPTFEELKSLTYLSAVFKESLRLHPVIPLNTREATVPTTLPKGGGLDGTQPVFVAKGQPVIYSSYAMQRDKNVFGDDAEEFHPERWLDTDEGKGIRPGFSYMPFNAGPRICLGQQLALMEASYVTVRLLQEFESIEARDNRPWTEEIGVTCVNKYGAKVALA</sequence>
<organism evidence="10 11">
    <name type="scientific">Aureobasidium pullulans</name>
    <name type="common">Black yeast</name>
    <name type="synonym">Pullularia pullulans</name>
    <dbReference type="NCBI Taxonomy" id="5580"/>
    <lineage>
        <taxon>Eukaryota</taxon>
        <taxon>Fungi</taxon>
        <taxon>Dikarya</taxon>
        <taxon>Ascomycota</taxon>
        <taxon>Pezizomycotina</taxon>
        <taxon>Dothideomycetes</taxon>
        <taxon>Dothideomycetidae</taxon>
        <taxon>Dothideales</taxon>
        <taxon>Saccotheciaceae</taxon>
        <taxon>Aureobasidium</taxon>
    </lineage>
</organism>
<dbReference type="AlphaFoldDB" id="A0A4S9A513"/>
<dbReference type="InterPro" id="IPR001128">
    <property type="entry name" value="Cyt_P450"/>
</dbReference>
<dbReference type="GO" id="GO:0020037">
    <property type="term" value="F:heme binding"/>
    <property type="evidence" value="ECO:0007669"/>
    <property type="project" value="InterPro"/>
</dbReference>
<feature type="binding site" description="axial binding residue" evidence="8">
    <location>
        <position position="474"/>
    </location>
    <ligand>
        <name>heme</name>
        <dbReference type="ChEBI" id="CHEBI:30413"/>
    </ligand>
    <ligandPart>
        <name>Fe</name>
        <dbReference type="ChEBI" id="CHEBI:18248"/>
    </ligandPart>
</feature>
<dbReference type="GO" id="GO:0016712">
    <property type="term" value="F:oxidoreductase activity, acting on paired donors, with incorporation or reduction of molecular oxygen, reduced flavin or flavoprotein as one donor, and incorporation of one atom of oxygen"/>
    <property type="evidence" value="ECO:0007669"/>
    <property type="project" value="InterPro"/>
</dbReference>
<dbReference type="PRINTS" id="PR01239">
    <property type="entry name" value="EP450IICYP52"/>
</dbReference>
<keyword evidence="3 8" id="KW-0349">Heme</keyword>
<evidence type="ECO:0000256" key="1">
    <source>
        <dbReference type="ARBA" id="ARBA00001971"/>
    </source>
</evidence>
<dbReference type="PANTHER" id="PTHR24287">
    <property type="entry name" value="P450, PUTATIVE (EUROFUNG)-RELATED"/>
    <property type="match status" value="1"/>
</dbReference>
<evidence type="ECO:0000256" key="3">
    <source>
        <dbReference type="ARBA" id="ARBA00022617"/>
    </source>
</evidence>
<evidence type="ECO:0000256" key="2">
    <source>
        <dbReference type="ARBA" id="ARBA00010617"/>
    </source>
</evidence>
<keyword evidence="5 9" id="KW-0560">Oxidoreductase</keyword>
<evidence type="ECO:0000313" key="10">
    <source>
        <dbReference type="EMBL" id="THW74089.1"/>
    </source>
</evidence>